<dbReference type="PROSITE" id="PS50011">
    <property type="entry name" value="PROTEIN_KINASE_DOM"/>
    <property type="match status" value="1"/>
</dbReference>
<evidence type="ECO:0000256" key="3">
    <source>
        <dbReference type="ARBA" id="ARBA00022553"/>
    </source>
</evidence>
<evidence type="ECO:0000256" key="5">
    <source>
        <dbReference type="ARBA" id="ARBA00022741"/>
    </source>
</evidence>
<dbReference type="EMBL" id="CAKKNE010000001">
    <property type="protein sequence ID" value="CAH0364240.1"/>
    <property type="molecule type" value="Genomic_DNA"/>
</dbReference>
<dbReference type="SUPFAM" id="SSF56112">
    <property type="entry name" value="Protein kinase-like (PK-like)"/>
    <property type="match status" value="1"/>
</dbReference>
<accession>A0A7S3ZUI3</accession>
<evidence type="ECO:0000313" key="16">
    <source>
        <dbReference type="EMBL" id="CAH0364240.1"/>
    </source>
</evidence>
<dbReference type="OrthoDB" id="63267at2759"/>
<dbReference type="EMBL" id="HBIW01011099">
    <property type="protein sequence ID" value="CAE0694049.1"/>
    <property type="molecule type" value="Transcribed_RNA"/>
</dbReference>
<evidence type="ECO:0000256" key="2">
    <source>
        <dbReference type="ARBA" id="ARBA00022527"/>
    </source>
</evidence>
<protein>
    <recommendedName>
        <fullName evidence="1">non-specific serine/threonine protein kinase</fullName>
        <ecNumber evidence="1">2.7.11.1</ecNumber>
    </recommendedName>
</protein>
<feature type="compositionally biased region" description="Pro residues" evidence="12">
    <location>
        <begin position="43"/>
        <end position="60"/>
    </location>
</feature>
<name>A0A7S3ZUI3_9STRA</name>
<dbReference type="EC" id="2.7.11.1" evidence="1"/>
<dbReference type="GO" id="GO:0007010">
    <property type="term" value="P:cytoskeleton organization"/>
    <property type="evidence" value="ECO:0007669"/>
    <property type="project" value="UniProtKB-ARBA"/>
</dbReference>
<dbReference type="Gene3D" id="1.10.510.10">
    <property type="entry name" value="Transferase(Phosphotransferase) domain 1"/>
    <property type="match status" value="1"/>
</dbReference>
<dbReference type="GO" id="GO:0004674">
    <property type="term" value="F:protein serine/threonine kinase activity"/>
    <property type="evidence" value="ECO:0007669"/>
    <property type="project" value="UniProtKB-KW"/>
</dbReference>
<dbReference type="PROSITE" id="PS00107">
    <property type="entry name" value="PROTEIN_KINASE_ATP"/>
    <property type="match status" value="1"/>
</dbReference>
<evidence type="ECO:0000313" key="17">
    <source>
        <dbReference type="Proteomes" id="UP000789595"/>
    </source>
</evidence>
<evidence type="ECO:0000256" key="6">
    <source>
        <dbReference type="ARBA" id="ARBA00022777"/>
    </source>
</evidence>
<feature type="compositionally biased region" description="Basic and acidic residues" evidence="12">
    <location>
        <begin position="77"/>
        <end position="93"/>
    </location>
</feature>
<dbReference type="Proteomes" id="UP000789595">
    <property type="component" value="Unassembled WGS sequence"/>
</dbReference>
<feature type="compositionally biased region" description="Basic residues" evidence="12">
    <location>
        <begin position="126"/>
        <end position="135"/>
    </location>
</feature>
<gene>
    <name evidence="15" type="ORF">PCAL00307_LOCUS9485</name>
    <name evidence="16" type="ORF">PECAL_1P05940</name>
</gene>
<feature type="region of interest" description="Disordered" evidence="12">
    <location>
        <begin position="451"/>
        <end position="474"/>
    </location>
</feature>
<feature type="domain" description="AGC-kinase C-terminal" evidence="14">
    <location>
        <begin position="417"/>
        <end position="489"/>
    </location>
</feature>
<dbReference type="InterPro" id="IPR000961">
    <property type="entry name" value="AGC-kinase_C"/>
</dbReference>
<keyword evidence="6" id="KW-0418">Kinase</keyword>
<keyword evidence="7 10" id="KW-0067">ATP-binding</keyword>
<reference evidence="15" key="1">
    <citation type="submission" date="2021-01" db="EMBL/GenBank/DDBJ databases">
        <authorList>
            <person name="Corre E."/>
            <person name="Pelletier E."/>
            <person name="Niang G."/>
            <person name="Scheremetjew M."/>
            <person name="Finn R."/>
            <person name="Kale V."/>
            <person name="Holt S."/>
            <person name="Cochrane G."/>
            <person name="Meng A."/>
            <person name="Brown T."/>
            <person name="Cohen L."/>
        </authorList>
    </citation>
    <scope>NUCLEOTIDE SEQUENCE</scope>
    <source>
        <strain evidence="15">CCMP1756</strain>
    </source>
</reference>
<evidence type="ECO:0000259" key="13">
    <source>
        <dbReference type="PROSITE" id="PS50011"/>
    </source>
</evidence>
<dbReference type="InterPro" id="IPR017441">
    <property type="entry name" value="Protein_kinase_ATP_BS"/>
</dbReference>
<keyword evidence="2 11" id="KW-0723">Serine/threonine-protein kinase</keyword>
<evidence type="ECO:0000256" key="1">
    <source>
        <dbReference type="ARBA" id="ARBA00012513"/>
    </source>
</evidence>
<feature type="region of interest" description="Disordered" evidence="12">
    <location>
        <begin position="1"/>
        <end position="139"/>
    </location>
</feature>
<keyword evidence="4" id="KW-0808">Transferase</keyword>
<dbReference type="PROSITE" id="PS51285">
    <property type="entry name" value="AGC_KINASE_CTER"/>
    <property type="match status" value="1"/>
</dbReference>
<proteinExistence type="inferred from homology"/>
<evidence type="ECO:0000259" key="14">
    <source>
        <dbReference type="PROSITE" id="PS51285"/>
    </source>
</evidence>
<dbReference type="PANTHER" id="PTHR24351">
    <property type="entry name" value="RIBOSOMAL PROTEIN S6 KINASE"/>
    <property type="match status" value="1"/>
</dbReference>
<keyword evidence="17" id="KW-1185">Reference proteome</keyword>
<evidence type="ECO:0000256" key="4">
    <source>
        <dbReference type="ARBA" id="ARBA00022679"/>
    </source>
</evidence>
<keyword evidence="5 10" id="KW-0547">Nucleotide-binding</keyword>
<dbReference type="InterPro" id="IPR045270">
    <property type="entry name" value="STKc_AGC"/>
</dbReference>
<comment type="catalytic activity">
    <reaction evidence="8">
        <text>L-threonyl-[protein] + ATP = O-phospho-L-threonyl-[protein] + ADP + H(+)</text>
        <dbReference type="Rhea" id="RHEA:46608"/>
        <dbReference type="Rhea" id="RHEA-COMP:11060"/>
        <dbReference type="Rhea" id="RHEA-COMP:11605"/>
        <dbReference type="ChEBI" id="CHEBI:15378"/>
        <dbReference type="ChEBI" id="CHEBI:30013"/>
        <dbReference type="ChEBI" id="CHEBI:30616"/>
        <dbReference type="ChEBI" id="CHEBI:61977"/>
        <dbReference type="ChEBI" id="CHEBI:456216"/>
        <dbReference type="EC" id="2.7.11.1"/>
    </reaction>
</comment>
<feature type="compositionally biased region" description="Basic and acidic residues" evidence="12">
    <location>
        <begin position="10"/>
        <end position="31"/>
    </location>
</feature>
<dbReference type="InterPro" id="IPR008271">
    <property type="entry name" value="Ser/Thr_kinase_AS"/>
</dbReference>
<evidence type="ECO:0000256" key="10">
    <source>
        <dbReference type="PROSITE-ProRule" id="PRU10141"/>
    </source>
</evidence>
<dbReference type="FunFam" id="1.10.510.10:FF:000024">
    <property type="entry name" value="Probable serine/threonine-protein kinase cot-1"/>
    <property type="match status" value="1"/>
</dbReference>
<evidence type="ECO:0000256" key="11">
    <source>
        <dbReference type="RuleBase" id="RU000304"/>
    </source>
</evidence>
<dbReference type="SMART" id="SM00220">
    <property type="entry name" value="S_TKc"/>
    <property type="match status" value="1"/>
</dbReference>
<feature type="binding site" evidence="10">
    <location>
        <position position="179"/>
    </location>
    <ligand>
        <name>ATP</name>
        <dbReference type="ChEBI" id="CHEBI:30616"/>
    </ligand>
</feature>
<dbReference type="Gene3D" id="3.30.200.20">
    <property type="entry name" value="Phosphorylase Kinase, domain 1"/>
    <property type="match status" value="1"/>
</dbReference>
<dbReference type="Pfam" id="PF00069">
    <property type="entry name" value="Pkinase"/>
    <property type="match status" value="1"/>
</dbReference>
<dbReference type="PROSITE" id="PS00108">
    <property type="entry name" value="PROTEIN_KINASE_ST"/>
    <property type="match status" value="1"/>
</dbReference>
<sequence length="489" mass="54577">MTSYAAAIDTPERQRAVDQDYDAARAERDAALQKLRALAPANTSPPPLPQRKPPRTPPRTPRGVRFEPTPLGTIKEGSSERGSEDVKKPEEPKKKKKGLLARIRRGVAKRVGTSSSKPRAWEPTQKRKPAPKKKGRLSEQPFAPTDFERRRVLGRGGFGVVYLVEKKLAPDQGRNYAMKVLDKHKLLKGGQRSQARLERDVLRVVRHPFVARLRLSFQTETRLYLLSDFYCGGCLTEFRRDHDVSKEGARFYVVELALALAYLHAQGVVHRDLKPANVLVDRQGHVALCDFGIAAACSETMKTPHKKKGAKTPATPRRRSFCGTIDYMAPELLRGEPYDDGVDWWALGCVFHELLSGKPPFSRDRPRDMFCAILREEPPSLIMKCGVECNDAVQGLLKKSSGERFGSDALRSHAFFADVDWSKMERKEVAPPHAPVLKPYLVETPAGVKCVSSGKLPPLNDDGESDEDDSSSRRVVQDAFRGFAYAGDD</sequence>
<dbReference type="InterPro" id="IPR011009">
    <property type="entry name" value="Kinase-like_dom_sf"/>
</dbReference>
<evidence type="ECO:0000256" key="9">
    <source>
        <dbReference type="ARBA" id="ARBA00048679"/>
    </source>
</evidence>
<feature type="domain" description="Protein kinase" evidence="13">
    <location>
        <begin position="147"/>
        <end position="416"/>
    </location>
</feature>
<dbReference type="InterPro" id="IPR000719">
    <property type="entry name" value="Prot_kinase_dom"/>
</dbReference>
<dbReference type="AlphaFoldDB" id="A0A7S3ZUI3"/>
<evidence type="ECO:0000256" key="8">
    <source>
        <dbReference type="ARBA" id="ARBA00047899"/>
    </source>
</evidence>
<comment type="catalytic activity">
    <reaction evidence="9">
        <text>L-seryl-[protein] + ATP = O-phospho-L-seryl-[protein] + ADP + H(+)</text>
        <dbReference type="Rhea" id="RHEA:17989"/>
        <dbReference type="Rhea" id="RHEA-COMP:9863"/>
        <dbReference type="Rhea" id="RHEA-COMP:11604"/>
        <dbReference type="ChEBI" id="CHEBI:15378"/>
        <dbReference type="ChEBI" id="CHEBI:29999"/>
        <dbReference type="ChEBI" id="CHEBI:30616"/>
        <dbReference type="ChEBI" id="CHEBI:83421"/>
        <dbReference type="ChEBI" id="CHEBI:456216"/>
        <dbReference type="EC" id="2.7.11.1"/>
    </reaction>
</comment>
<evidence type="ECO:0000313" key="15">
    <source>
        <dbReference type="EMBL" id="CAE0694049.1"/>
    </source>
</evidence>
<organism evidence="15">
    <name type="scientific">Pelagomonas calceolata</name>
    <dbReference type="NCBI Taxonomy" id="35677"/>
    <lineage>
        <taxon>Eukaryota</taxon>
        <taxon>Sar</taxon>
        <taxon>Stramenopiles</taxon>
        <taxon>Ochrophyta</taxon>
        <taxon>Pelagophyceae</taxon>
        <taxon>Pelagomonadales</taxon>
        <taxon>Pelagomonadaceae</taxon>
        <taxon>Pelagomonas</taxon>
    </lineage>
</organism>
<keyword evidence="3" id="KW-0597">Phosphoprotein</keyword>
<reference evidence="16" key="2">
    <citation type="submission" date="2021-11" db="EMBL/GenBank/DDBJ databases">
        <authorList>
            <consortium name="Genoscope - CEA"/>
            <person name="William W."/>
        </authorList>
    </citation>
    <scope>NUCLEOTIDE SEQUENCE</scope>
</reference>
<feature type="compositionally biased region" description="Basic residues" evidence="12">
    <location>
        <begin position="94"/>
        <end position="108"/>
    </location>
</feature>
<evidence type="ECO:0000256" key="7">
    <source>
        <dbReference type="ARBA" id="ARBA00022840"/>
    </source>
</evidence>
<comment type="similarity">
    <text evidence="11">Belongs to the protein kinase superfamily.</text>
</comment>
<evidence type="ECO:0000256" key="12">
    <source>
        <dbReference type="SAM" id="MobiDB-lite"/>
    </source>
</evidence>
<dbReference type="CDD" id="cd05123">
    <property type="entry name" value="STKc_AGC"/>
    <property type="match status" value="1"/>
</dbReference>
<dbReference type="GO" id="GO:0005524">
    <property type="term" value="F:ATP binding"/>
    <property type="evidence" value="ECO:0007669"/>
    <property type="project" value="UniProtKB-UniRule"/>
</dbReference>